<protein>
    <submittedName>
        <fullName evidence="3">DUF4136 domain-containing protein</fullName>
    </submittedName>
</protein>
<evidence type="ECO:0000313" key="3">
    <source>
        <dbReference type="EMBL" id="QFI40198.1"/>
    </source>
</evidence>
<evidence type="ECO:0000259" key="2">
    <source>
        <dbReference type="Pfam" id="PF13590"/>
    </source>
</evidence>
<feature type="signal peptide" evidence="1">
    <location>
        <begin position="1"/>
        <end position="16"/>
    </location>
</feature>
<keyword evidence="4" id="KW-1185">Reference proteome</keyword>
<dbReference type="Pfam" id="PF13590">
    <property type="entry name" value="DUF4136"/>
    <property type="match status" value="1"/>
</dbReference>
<organism evidence="3 4">
    <name type="scientific">Moritella marina ATCC 15381</name>
    <dbReference type="NCBI Taxonomy" id="1202962"/>
    <lineage>
        <taxon>Bacteria</taxon>
        <taxon>Pseudomonadati</taxon>
        <taxon>Pseudomonadota</taxon>
        <taxon>Gammaproteobacteria</taxon>
        <taxon>Alteromonadales</taxon>
        <taxon>Moritellaceae</taxon>
        <taxon>Moritella</taxon>
    </lineage>
</organism>
<dbReference type="PROSITE" id="PS51257">
    <property type="entry name" value="PROKAR_LIPOPROTEIN"/>
    <property type="match status" value="1"/>
</dbReference>
<feature type="chain" id="PRO_5023830799" evidence="1">
    <location>
        <begin position="17"/>
        <end position="194"/>
    </location>
</feature>
<accession>A0A5J6WSH7</accession>
<dbReference type="OrthoDB" id="5876564at2"/>
<dbReference type="EMBL" id="CP044399">
    <property type="protein sequence ID" value="QFI40198.1"/>
    <property type="molecule type" value="Genomic_DNA"/>
</dbReference>
<name>A0A5J6WSH7_MORMI</name>
<dbReference type="AlphaFoldDB" id="A0A5J6WSH7"/>
<dbReference type="KEGG" id="mmaa:FR932_04170"/>
<proteinExistence type="predicted"/>
<feature type="domain" description="DUF4136" evidence="2">
    <location>
        <begin position="45"/>
        <end position="189"/>
    </location>
</feature>
<gene>
    <name evidence="3" type="ORF">FR932_04170</name>
</gene>
<sequence>MIKLTMPLLVATLLVACTTSEYPISNGYNKVNQLTKVETGDLTQFTLQKSTFAWYPGRGKTYLPETSNKALFTRYTEKAITQIMQDKGYTFTSNIQQADFLIGYGLAVESELSDEQIFNKVGSNLGLSMSHLDPDKFQKGSALIAFYNQHTFQTEWQVLAQGIAKVGLSQQDRKEKIEAVMFSMLNHVPTRIAE</sequence>
<dbReference type="Gene3D" id="3.30.160.670">
    <property type="match status" value="1"/>
</dbReference>
<dbReference type="InterPro" id="IPR025411">
    <property type="entry name" value="DUF4136"/>
</dbReference>
<dbReference type="Proteomes" id="UP000327424">
    <property type="component" value="Chromosome"/>
</dbReference>
<evidence type="ECO:0000256" key="1">
    <source>
        <dbReference type="SAM" id="SignalP"/>
    </source>
</evidence>
<reference evidence="3 4" key="1">
    <citation type="submission" date="2019-09" db="EMBL/GenBank/DDBJ databases">
        <title>Hybrid Assembly of the complete Genome of the Deep-Sea Bacterium Moritella marina from long Nanopore and Illumina reads.</title>
        <authorList>
            <person name="Magin S."/>
            <person name="Georgoulis A."/>
            <person name="Papadimitriou K."/>
            <person name="Iliakis G."/>
            <person name="Vorgias C.E."/>
        </authorList>
    </citation>
    <scope>NUCLEOTIDE SEQUENCE [LARGE SCALE GENOMIC DNA]</scope>
    <source>
        <strain evidence="3 4">MP-1</strain>
    </source>
</reference>
<keyword evidence="1" id="KW-0732">Signal</keyword>
<evidence type="ECO:0000313" key="4">
    <source>
        <dbReference type="Proteomes" id="UP000327424"/>
    </source>
</evidence>